<name>A0A9P3M1J8_9FUNG</name>
<feature type="compositionally biased region" description="Polar residues" evidence="1">
    <location>
        <begin position="578"/>
        <end position="588"/>
    </location>
</feature>
<reference evidence="2" key="2">
    <citation type="journal article" date="2022" name="Microbiol. Resour. Announc.">
        <title>Whole-Genome Sequence of Entomortierella parvispora E1425, a Mucoromycotan Fungus Associated with Burkholderiaceae-Related Endosymbiotic Bacteria.</title>
        <authorList>
            <person name="Herlambang A."/>
            <person name="Guo Y."/>
            <person name="Takashima Y."/>
            <person name="Narisawa K."/>
            <person name="Ohta H."/>
            <person name="Nishizawa T."/>
        </authorList>
    </citation>
    <scope>NUCLEOTIDE SEQUENCE</scope>
    <source>
        <strain evidence="2">E1425</strain>
    </source>
</reference>
<feature type="compositionally biased region" description="Low complexity" evidence="1">
    <location>
        <begin position="175"/>
        <end position="187"/>
    </location>
</feature>
<feature type="compositionally biased region" description="Basic and acidic residues" evidence="1">
    <location>
        <begin position="525"/>
        <end position="552"/>
    </location>
</feature>
<evidence type="ECO:0000256" key="1">
    <source>
        <dbReference type="SAM" id="MobiDB-lite"/>
    </source>
</evidence>
<feature type="region of interest" description="Disordered" evidence="1">
    <location>
        <begin position="1"/>
        <end position="52"/>
    </location>
</feature>
<feature type="region of interest" description="Disordered" evidence="1">
    <location>
        <begin position="425"/>
        <end position="444"/>
    </location>
</feature>
<accession>A0A9P3M1J8</accession>
<feature type="compositionally biased region" description="Low complexity" evidence="1">
    <location>
        <begin position="688"/>
        <end position="703"/>
    </location>
</feature>
<feature type="region of interest" description="Disordered" evidence="1">
    <location>
        <begin position="497"/>
        <end position="718"/>
    </location>
</feature>
<dbReference type="AlphaFoldDB" id="A0A9P3M1J8"/>
<proteinExistence type="predicted"/>
<keyword evidence="3" id="KW-1185">Reference proteome</keyword>
<dbReference type="OrthoDB" id="2449211at2759"/>
<evidence type="ECO:0000313" key="3">
    <source>
        <dbReference type="Proteomes" id="UP000827284"/>
    </source>
</evidence>
<reference evidence="2" key="1">
    <citation type="submission" date="2021-11" db="EMBL/GenBank/DDBJ databases">
        <authorList>
            <person name="Herlambang A."/>
            <person name="Guo Y."/>
            <person name="Takashima Y."/>
            <person name="Nishizawa T."/>
        </authorList>
    </citation>
    <scope>NUCLEOTIDE SEQUENCE</scope>
    <source>
        <strain evidence="2">E1425</strain>
    </source>
</reference>
<feature type="region of interest" description="Disordered" evidence="1">
    <location>
        <begin position="165"/>
        <end position="192"/>
    </location>
</feature>
<feature type="compositionally biased region" description="Polar residues" evidence="1">
    <location>
        <begin position="606"/>
        <end position="622"/>
    </location>
</feature>
<organism evidence="2 3">
    <name type="scientific">Entomortierella parvispora</name>
    <dbReference type="NCBI Taxonomy" id="205924"/>
    <lineage>
        <taxon>Eukaryota</taxon>
        <taxon>Fungi</taxon>
        <taxon>Fungi incertae sedis</taxon>
        <taxon>Mucoromycota</taxon>
        <taxon>Mortierellomycotina</taxon>
        <taxon>Mortierellomycetes</taxon>
        <taxon>Mortierellales</taxon>
        <taxon>Mortierellaceae</taxon>
        <taxon>Entomortierella</taxon>
    </lineage>
</organism>
<comment type="caution">
    <text evidence="2">The sequence shown here is derived from an EMBL/GenBank/DDBJ whole genome shotgun (WGS) entry which is preliminary data.</text>
</comment>
<protein>
    <submittedName>
        <fullName evidence="2">Uncharacterized protein</fullName>
    </submittedName>
</protein>
<dbReference type="Proteomes" id="UP000827284">
    <property type="component" value="Unassembled WGS sequence"/>
</dbReference>
<feature type="compositionally biased region" description="Polar residues" evidence="1">
    <location>
        <begin position="27"/>
        <end position="47"/>
    </location>
</feature>
<gene>
    <name evidence="2" type="ORF">EMPS_11015</name>
</gene>
<evidence type="ECO:0000313" key="2">
    <source>
        <dbReference type="EMBL" id="GJJ78656.1"/>
    </source>
</evidence>
<feature type="compositionally biased region" description="Basic and acidic residues" evidence="1">
    <location>
        <begin position="8"/>
        <end position="23"/>
    </location>
</feature>
<sequence length="769" mass="85406">MPSPIVFVKKEPNNEPRRPETARSEPPQHTLQKQTSPANLSVKSSGQKKIEDHAERVSLIKAAGLMEQYKPICDQFDAGVKKAKSRYLESRAPVAKRNDQLLRNAPMKVKGDGTELERTRYKDHKKQMVECSRLFTALKAELNKTTEALEKTRDDAIDRLLALGKSTKPPPAVLPSTGSSSTSHSIPTPQPFRYAPVTPVALSISLPSRPDKPQGTFNVLPLPEGRQMKQESTDVNKRPVAANVPAAAAPPQHKLPTGTMVLPNKVLRRAGGECILRCVLHVLSRRFAFVSRDLFRVVYHKVYGSNIGDYNRFVQKPWKKFIDCRTNGRGTFYRLNPSYFLEIAKSAGLPCPDTNLSAEYSDIKLLPPITPMDPKLIKIFSSKLESSHCNLYTTDRILLPRILRPDVPLQDFQQYLRVWNSVSRSPLPNPPKIQSEPKPLPKKLKIGDITPQIYDQYIEAAASSSGMQAKRTRKVLTAYSTKMMRPIEEQRQALLSSTLNNTESETKDDSDTMDISDESDGDSDGNTHSDGDTQRPQDAHLGDVTDGDRDMTDTSFSSDGATKQEEDVDGDQDMGNISVASGESTQQEQDAHGDQDMGGAPAPSAEVSQQAEALQRGTSVPQKTVDDRTSTTTAPTRFAPYPSRNITSAQKQGEGALLTASGRKSDKDKAAEGGAIRSQKEFFKRPVLSGSLQSSSESKSFSLPHPILPEDPNRQPLPTWESQVRRGRFSGMTRHELHEARKEAREFLIDWMWSLPLRHGKDCPDKAHM</sequence>
<feature type="compositionally biased region" description="Acidic residues" evidence="1">
    <location>
        <begin position="511"/>
        <end position="523"/>
    </location>
</feature>
<dbReference type="EMBL" id="BQFW01000015">
    <property type="protein sequence ID" value="GJJ78656.1"/>
    <property type="molecule type" value="Genomic_DNA"/>
</dbReference>